<dbReference type="InterPro" id="IPR000620">
    <property type="entry name" value="EamA_dom"/>
</dbReference>
<name>A0A0P7DQ80_9GAMM</name>
<dbReference type="STRING" id="570156.AOG27_13170"/>
<dbReference type="EMBL" id="LJTC01000008">
    <property type="protein sequence ID" value="KPM83025.1"/>
    <property type="molecule type" value="Genomic_DNA"/>
</dbReference>
<dbReference type="InterPro" id="IPR037185">
    <property type="entry name" value="EmrE-like"/>
</dbReference>
<feature type="transmembrane region" description="Helical" evidence="6">
    <location>
        <begin position="280"/>
        <end position="296"/>
    </location>
</feature>
<evidence type="ECO:0000259" key="7">
    <source>
        <dbReference type="Pfam" id="PF00892"/>
    </source>
</evidence>
<gene>
    <name evidence="8" type="ORF">AOG27_13170</name>
</gene>
<feature type="domain" description="EamA" evidence="7">
    <location>
        <begin position="162"/>
        <end position="296"/>
    </location>
</feature>
<dbReference type="RefSeq" id="WP_200909097.1">
    <property type="nucleotide sequence ID" value="NZ_LJTC01000008.1"/>
</dbReference>
<dbReference type="GO" id="GO:0005886">
    <property type="term" value="C:plasma membrane"/>
    <property type="evidence" value="ECO:0007669"/>
    <property type="project" value="UniProtKB-SubCell"/>
</dbReference>
<evidence type="ECO:0000256" key="3">
    <source>
        <dbReference type="ARBA" id="ARBA00022692"/>
    </source>
</evidence>
<evidence type="ECO:0000256" key="5">
    <source>
        <dbReference type="ARBA" id="ARBA00023136"/>
    </source>
</evidence>
<feature type="transmembrane region" description="Helical" evidence="6">
    <location>
        <begin position="107"/>
        <end position="125"/>
    </location>
</feature>
<feature type="transmembrane region" description="Helical" evidence="6">
    <location>
        <begin position="132"/>
        <end position="154"/>
    </location>
</feature>
<comment type="subcellular location">
    <subcellularLocation>
        <location evidence="1">Cell membrane</location>
        <topology evidence="1">Multi-pass membrane protein</topology>
    </subcellularLocation>
</comment>
<dbReference type="PATRIC" id="fig|570156.3.peg.3735"/>
<feature type="transmembrane region" description="Helical" evidence="6">
    <location>
        <begin position="160"/>
        <end position="177"/>
    </location>
</feature>
<feature type="domain" description="EamA" evidence="7">
    <location>
        <begin position="11"/>
        <end position="145"/>
    </location>
</feature>
<comment type="caution">
    <text evidence="8">The sequence shown here is derived from an EMBL/GenBank/DDBJ whole genome shotgun (WGS) entry which is preliminary data.</text>
</comment>
<protein>
    <recommendedName>
        <fullName evidence="7">EamA domain-containing protein</fullName>
    </recommendedName>
</protein>
<dbReference type="InterPro" id="IPR051258">
    <property type="entry name" value="Diverse_Substrate_Transporter"/>
</dbReference>
<dbReference type="PANTHER" id="PTHR42920">
    <property type="entry name" value="OS03G0707200 PROTEIN-RELATED"/>
    <property type="match status" value="1"/>
</dbReference>
<sequence>MGLNRLTRNEIGIILAILSAAGFSLKAIFVKQAYLIANVEPITLLSLRMLFSFPLFILIGYSSLKTGFSLTKKEVLLLILLGVAGYYGASILDFMGLEYISAGLERIILFSYPILTIFMGILFLGKQFEKRLVVPTVLCTLGVVCACLSDFKFAGGSHSIWLGAALVFGSALCYAFYQAFSEPMIEKLGAMRFSLLAMFVSIFAVQLHFFIQLPIESLIQPTKIYTICFMMALFSTVLPVFLQSSAIKYIGAARSVLVSTLGPILTLILGWILLDEKITLLQVLGMCLVLIGVLAIKRKRV</sequence>
<dbReference type="PANTHER" id="PTHR42920:SF5">
    <property type="entry name" value="EAMA DOMAIN-CONTAINING PROTEIN"/>
    <property type="match status" value="1"/>
</dbReference>
<feature type="transmembrane region" description="Helical" evidence="6">
    <location>
        <begin position="42"/>
        <end position="63"/>
    </location>
</feature>
<evidence type="ECO:0000313" key="8">
    <source>
        <dbReference type="EMBL" id="KPM83025.1"/>
    </source>
</evidence>
<organism evidence="8 9">
    <name type="scientific">Pseudoalteromonas lipolytica</name>
    <dbReference type="NCBI Taxonomy" id="570156"/>
    <lineage>
        <taxon>Bacteria</taxon>
        <taxon>Pseudomonadati</taxon>
        <taxon>Pseudomonadota</taxon>
        <taxon>Gammaproteobacteria</taxon>
        <taxon>Alteromonadales</taxon>
        <taxon>Pseudoalteromonadaceae</taxon>
        <taxon>Pseudoalteromonas</taxon>
    </lineage>
</organism>
<dbReference type="AlphaFoldDB" id="A0A0P7DQ80"/>
<feature type="transmembrane region" description="Helical" evidence="6">
    <location>
        <begin position="189"/>
        <end position="211"/>
    </location>
</feature>
<proteinExistence type="predicted"/>
<evidence type="ECO:0000256" key="2">
    <source>
        <dbReference type="ARBA" id="ARBA00022475"/>
    </source>
</evidence>
<feature type="transmembrane region" description="Helical" evidence="6">
    <location>
        <begin position="75"/>
        <end position="95"/>
    </location>
</feature>
<dbReference type="Proteomes" id="UP000050378">
    <property type="component" value="Unassembled WGS sequence"/>
</dbReference>
<keyword evidence="3 6" id="KW-0812">Transmembrane</keyword>
<keyword evidence="4 6" id="KW-1133">Transmembrane helix</keyword>
<evidence type="ECO:0000256" key="1">
    <source>
        <dbReference type="ARBA" id="ARBA00004651"/>
    </source>
</evidence>
<evidence type="ECO:0000313" key="9">
    <source>
        <dbReference type="Proteomes" id="UP000050378"/>
    </source>
</evidence>
<dbReference type="Gene3D" id="1.10.3730.20">
    <property type="match status" value="1"/>
</dbReference>
<dbReference type="Pfam" id="PF00892">
    <property type="entry name" value="EamA"/>
    <property type="match status" value="2"/>
</dbReference>
<reference evidence="8 9" key="1">
    <citation type="submission" date="2015-09" db="EMBL/GenBank/DDBJ databases">
        <title>Draft Genome Sequence of Pseudoalteromonas lipolytica UCD-48B.</title>
        <authorList>
            <person name="Krusor M."/>
            <person name="Coil D.A."/>
            <person name="Lang J.M."/>
            <person name="Eisen J.A."/>
            <person name="Alexiev A."/>
        </authorList>
    </citation>
    <scope>NUCLEOTIDE SEQUENCE [LARGE SCALE GENOMIC DNA]</scope>
    <source>
        <strain evidence="8 9">UCD-48B</strain>
    </source>
</reference>
<keyword evidence="2" id="KW-1003">Cell membrane</keyword>
<dbReference type="SUPFAM" id="SSF103481">
    <property type="entry name" value="Multidrug resistance efflux transporter EmrE"/>
    <property type="match status" value="2"/>
</dbReference>
<evidence type="ECO:0000256" key="6">
    <source>
        <dbReference type="SAM" id="Phobius"/>
    </source>
</evidence>
<keyword evidence="5 6" id="KW-0472">Membrane</keyword>
<evidence type="ECO:0000256" key="4">
    <source>
        <dbReference type="ARBA" id="ARBA00022989"/>
    </source>
</evidence>
<feature type="transmembrane region" description="Helical" evidence="6">
    <location>
        <begin position="12"/>
        <end position="30"/>
    </location>
</feature>
<accession>A0A0P7DQ80</accession>
<feature type="transmembrane region" description="Helical" evidence="6">
    <location>
        <begin position="223"/>
        <end position="242"/>
    </location>
</feature>
<feature type="transmembrane region" description="Helical" evidence="6">
    <location>
        <begin position="254"/>
        <end position="274"/>
    </location>
</feature>